<keyword evidence="3" id="KW-1185">Reference proteome</keyword>
<evidence type="ECO:0000313" key="3">
    <source>
        <dbReference type="Proteomes" id="UP000467700"/>
    </source>
</evidence>
<reference evidence="2 3" key="1">
    <citation type="submission" date="2020-01" db="EMBL/GenBank/DDBJ databases">
        <authorList>
            <person name="Gupta K D."/>
        </authorList>
    </citation>
    <scope>NUCLEOTIDE SEQUENCE [LARGE SCALE GENOMIC DNA]</scope>
</reference>
<evidence type="ECO:0000313" key="2">
    <source>
        <dbReference type="EMBL" id="CAA7265086.1"/>
    </source>
</evidence>
<comment type="caution">
    <text evidence="2">The sequence shown here is derived from an EMBL/GenBank/DDBJ whole genome shotgun (WGS) entry which is preliminary data.</text>
</comment>
<evidence type="ECO:0000256" key="1">
    <source>
        <dbReference type="SAM" id="MobiDB-lite"/>
    </source>
</evidence>
<accession>A0A8S0WTC3</accession>
<feature type="compositionally biased region" description="Low complexity" evidence="1">
    <location>
        <begin position="84"/>
        <end position="99"/>
    </location>
</feature>
<organism evidence="2 3">
    <name type="scientific">Cyclocybe aegerita</name>
    <name type="common">Black poplar mushroom</name>
    <name type="synonym">Agrocybe aegerita</name>
    <dbReference type="NCBI Taxonomy" id="1973307"/>
    <lineage>
        <taxon>Eukaryota</taxon>
        <taxon>Fungi</taxon>
        <taxon>Dikarya</taxon>
        <taxon>Basidiomycota</taxon>
        <taxon>Agaricomycotina</taxon>
        <taxon>Agaricomycetes</taxon>
        <taxon>Agaricomycetidae</taxon>
        <taxon>Agaricales</taxon>
        <taxon>Agaricineae</taxon>
        <taxon>Bolbitiaceae</taxon>
        <taxon>Cyclocybe</taxon>
    </lineage>
</organism>
<proteinExistence type="predicted"/>
<dbReference type="Proteomes" id="UP000467700">
    <property type="component" value="Unassembled WGS sequence"/>
</dbReference>
<gene>
    <name evidence="2" type="ORF">AAE3_LOCUS6873</name>
</gene>
<protein>
    <submittedName>
        <fullName evidence="2">Uncharacterized protein</fullName>
    </submittedName>
</protein>
<feature type="region of interest" description="Disordered" evidence="1">
    <location>
        <begin position="84"/>
        <end position="109"/>
    </location>
</feature>
<dbReference type="AlphaFoldDB" id="A0A8S0WTC3"/>
<sequence length="140" mass="15080">MIPRKLNEPPSVISSVPPHLQISIHPSFLQTCPEQKQALVIPPRNTSSGPSFPPTRFTSDKARLQSLKSIEGSLGVSLHIEPASISPTTPVATSTAASTQEEPLPQTSRTSLCTLSSSAIFHYTYTGDSTHYPSWLKKAA</sequence>
<name>A0A8S0WTC3_CYCAE</name>
<dbReference type="EMBL" id="CACVBS010000046">
    <property type="protein sequence ID" value="CAA7265086.1"/>
    <property type="molecule type" value="Genomic_DNA"/>
</dbReference>